<keyword evidence="3" id="KW-1185">Reference proteome</keyword>
<evidence type="ECO:0000259" key="1">
    <source>
        <dbReference type="PROSITE" id="PS50879"/>
    </source>
</evidence>
<comment type="caution">
    <text evidence="2">The sequence shown here is derived from an EMBL/GenBank/DDBJ whole genome shotgun (WGS) entry which is preliminary data.</text>
</comment>
<dbReference type="GO" id="GO:0004523">
    <property type="term" value="F:RNA-DNA hybrid ribonuclease activity"/>
    <property type="evidence" value="ECO:0007669"/>
    <property type="project" value="InterPro"/>
</dbReference>
<dbReference type="FunFam" id="3.30.420.10:FF:000076">
    <property type="entry name" value="RBR-type E3 ubiquitin transferase"/>
    <property type="match status" value="1"/>
</dbReference>
<evidence type="ECO:0000313" key="2">
    <source>
        <dbReference type="EMBL" id="KAH0462888.1"/>
    </source>
</evidence>
<dbReference type="InterPro" id="IPR002156">
    <property type="entry name" value="RNaseH_domain"/>
</dbReference>
<dbReference type="InterPro" id="IPR037056">
    <property type="entry name" value="RNase_H1_N_sf"/>
</dbReference>
<dbReference type="CDD" id="cd09279">
    <property type="entry name" value="RNase_HI_like"/>
    <property type="match status" value="1"/>
</dbReference>
<dbReference type="InterPro" id="IPR036397">
    <property type="entry name" value="RNaseH_sf"/>
</dbReference>
<organism evidence="2 3">
    <name type="scientific">Dendrobium chrysotoxum</name>
    <name type="common">Orchid</name>
    <dbReference type="NCBI Taxonomy" id="161865"/>
    <lineage>
        <taxon>Eukaryota</taxon>
        <taxon>Viridiplantae</taxon>
        <taxon>Streptophyta</taxon>
        <taxon>Embryophyta</taxon>
        <taxon>Tracheophyta</taxon>
        <taxon>Spermatophyta</taxon>
        <taxon>Magnoliopsida</taxon>
        <taxon>Liliopsida</taxon>
        <taxon>Asparagales</taxon>
        <taxon>Orchidaceae</taxon>
        <taxon>Epidendroideae</taxon>
        <taxon>Malaxideae</taxon>
        <taxon>Dendrobiinae</taxon>
        <taxon>Dendrobium</taxon>
    </lineage>
</organism>
<dbReference type="Pfam" id="PF01693">
    <property type="entry name" value="Cauli_VI"/>
    <property type="match status" value="1"/>
</dbReference>
<dbReference type="PROSITE" id="PS50879">
    <property type="entry name" value="RNASE_H_1"/>
    <property type="match status" value="1"/>
</dbReference>
<name>A0AAV7H5F7_DENCH</name>
<evidence type="ECO:0000313" key="3">
    <source>
        <dbReference type="Proteomes" id="UP000775213"/>
    </source>
</evidence>
<dbReference type="Gene3D" id="3.30.420.10">
    <property type="entry name" value="Ribonuclease H-like superfamily/Ribonuclease H"/>
    <property type="match status" value="1"/>
</dbReference>
<dbReference type="PANTHER" id="PTHR46387">
    <property type="entry name" value="POLYNUCLEOTIDYL TRANSFERASE, RIBONUCLEASE H-LIKE SUPERFAMILY PROTEIN"/>
    <property type="match status" value="1"/>
</dbReference>
<dbReference type="Proteomes" id="UP000775213">
    <property type="component" value="Unassembled WGS sequence"/>
</dbReference>
<reference evidence="2 3" key="1">
    <citation type="journal article" date="2021" name="Hortic Res">
        <title>Chromosome-scale assembly of the Dendrobium chrysotoxum genome enhances the understanding of orchid evolution.</title>
        <authorList>
            <person name="Zhang Y."/>
            <person name="Zhang G.Q."/>
            <person name="Zhang D."/>
            <person name="Liu X.D."/>
            <person name="Xu X.Y."/>
            <person name="Sun W.H."/>
            <person name="Yu X."/>
            <person name="Zhu X."/>
            <person name="Wang Z.W."/>
            <person name="Zhao X."/>
            <person name="Zhong W.Y."/>
            <person name="Chen H."/>
            <person name="Yin W.L."/>
            <person name="Huang T."/>
            <person name="Niu S.C."/>
            <person name="Liu Z.J."/>
        </authorList>
    </citation>
    <scope>NUCLEOTIDE SEQUENCE [LARGE SCALE GENOMIC DNA]</scope>
    <source>
        <strain evidence="2">Lindl</strain>
    </source>
</reference>
<dbReference type="InterPro" id="IPR011320">
    <property type="entry name" value="RNase_H1_N"/>
</dbReference>
<dbReference type="InterPro" id="IPR009027">
    <property type="entry name" value="Ribosomal_bL9/RNase_H1_N"/>
</dbReference>
<dbReference type="GO" id="GO:0003676">
    <property type="term" value="F:nucleic acid binding"/>
    <property type="evidence" value="ECO:0007669"/>
    <property type="project" value="InterPro"/>
</dbReference>
<dbReference type="EMBL" id="JAGFBR010000008">
    <property type="protein sequence ID" value="KAH0462888.1"/>
    <property type="molecule type" value="Genomic_DNA"/>
</dbReference>
<proteinExistence type="predicted"/>
<dbReference type="SUPFAM" id="SSF55658">
    <property type="entry name" value="L9 N-domain-like"/>
    <property type="match status" value="1"/>
</dbReference>
<gene>
    <name evidence="2" type="ORF">IEQ34_007470</name>
</gene>
<accession>A0AAV7H5F7</accession>
<dbReference type="Pfam" id="PF13456">
    <property type="entry name" value="RVT_3"/>
    <property type="match status" value="1"/>
</dbReference>
<dbReference type="AlphaFoldDB" id="A0AAV7H5F7"/>
<dbReference type="InterPro" id="IPR012337">
    <property type="entry name" value="RNaseH-like_sf"/>
</dbReference>
<protein>
    <recommendedName>
        <fullName evidence="1">RNase H type-1 domain-containing protein</fullName>
    </recommendedName>
</protein>
<dbReference type="SUPFAM" id="SSF53098">
    <property type="entry name" value="Ribonuclease H-like"/>
    <property type="match status" value="1"/>
</dbReference>
<dbReference type="Gene3D" id="3.40.970.10">
    <property type="entry name" value="Ribonuclease H1, N-terminal domain"/>
    <property type="match status" value="1"/>
</dbReference>
<sequence length="417" mass="45876">MNCISYLSSAALFSWMRHVVVRSSFSGLSIVTWKRSIWHTGIRVIGLDSCLTGFRIKCSSARRSRISRSSKVNLKPTMADESDAFYVVRKGDIVGIYKSLSDCQAQVCDPSVSVYKGYCLRKETEDYFASQGFKDALYSMHAAHLKDDTFSTLVACPFQQPDGLAFLVDKTLKGISPQKRLQEVGIAGSNDEPKSPPNKFSKMVPTVEAQTIKRKPAQLLETVLLELSIVAVNLDYLKGNWSPGIAGSSDMPTAPSNKYSKMAPVEAQPNSKLMTCILEFDGASKGNPGMAGAGAVLRAEDGNVISRVREGLGITTNNVAEYRALILGMKYALMRGFKHIRVQGDSQLVCLQVQDLWQTKNQNMADLCREVKKLKDMFQSFSITHVRREFNAIADNLANLAVTLPAGEVCEDFGPLS</sequence>
<dbReference type="PANTHER" id="PTHR46387:SF2">
    <property type="entry name" value="RIBONUCLEASE HI"/>
    <property type="match status" value="1"/>
</dbReference>
<feature type="domain" description="RNase H type-1" evidence="1">
    <location>
        <begin position="272"/>
        <end position="407"/>
    </location>
</feature>